<dbReference type="Gene3D" id="3.40.470.10">
    <property type="entry name" value="Uracil-DNA glycosylase-like domain"/>
    <property type="match status" value="1"/>
</dbReference>
<gene>
    <name evidence="1" type="ORF">HKD32_02040</name>
</gene>
<comment type="caution">
    <text evidence="1">The sequence shown here is derived from an EMBL/GenBank/DDBJ whole genome shotgun (WGS) entry which is preliminary data.</text>
</comment>
<reference evidence="1" key="1">
    <citation type="submission" date="2020-04" db="EMBL/GenBank/DDBJ databases">
        <authorList>
            <person name="Sombolestani A."/>
        </authorList>
    </citation>
    <scope>NUCLEOTIDE SEQUENCE</scope>
    <source>
        <strain evidence="1">R71697</strain>
    </source>
</reference>
<evidence type="ECO:0000313" key="2">
    <source>
        <dbReference type="Proteomes" id="UP000661006"/>
    </source>
</evidence>
<name>A0A9Q2FI08_GLUJA</name>
<dbReference type="AlphaFoldDB" id="A0A9Q2FI08"/>
<dbReference type="SUPFAM" id="SSF52141">
    <property type="entry name" value="Uracil-DNA glycosylase-like"/>
    <property type="match status" value="1"/>
</dbReference>
<dbReference type="RefSeq" id="WP_194257418.1">
    <property type="nucleotide sequence ID" value="NZ_JABCQN010000001.1"/>
</dbReference>
<evidence type="ECO:0000313" key="1">
    <source>
        <dbReference type="EMBL" id="MBF0869641.1"/>
    </source>
</evidence>
<accession>A0A9Q2FI08</accession>
<dbReference type="GeneID" id="81473460"/>
<organism evidence="1 2">
    <name type="scientific">Gluconobacter japonicus</name>
    <dbReference type="NCBI Taxonomy" id="376620"/>
    <lineage>
        <taxon>Bacteria</taxon>
        <taxon>Pseudomonadati</taxon>
        <taxon>Pseudomonadota</taxon>
        <taxon>Alphaproteobacteria</taxon>
        <taxon>Acetobacterales</taxon>
        <taxon>Acetobacteraceae</taxon>
        <taxon>Gluconobacter</taxon>
    </lineage>
</organism>
<protein>
    <submittedName>
        <fullName evidence="1">Uncharacterized protein</fullName>
    </submittedName>
</protein>
<dbReference type="Proteomes" id="UP000661006">
    <property type="component" value="Unassembled WGS sequence"/>
</dbReference>
<dbReference type="EMBL" id="JABCQN010000001">
    <property type="protein sequence ID" value="MBF0869641.1"/>
    <property type="molecule type" value="Genomic_DNA"/>
</dbReference>
<dbReference type="InterPro" id="IPR036895">
    <property type="entry name" value="Uracil-DNA_glycosylase-like_sf"/>
</dbReference>
<proteinExistence type="predicted"/>
<sequence length="187" mass="19717">MTPQASTGSTAHLGAHLLPEIEADPRGLGPLSAELLIVCLDPAEATQTLAPLLEQHAIVFTPDEDALLIRARITGVTASLPTDGIPQPDELEACSAALCRELQTMTQLRLVLVLGVSAHITALGACGIPLTRLDFRPGDITRLPDGLLLADACHLPSDPLSSDLLAQRKQTLLLLIPKIKAALRPSV</sequence>
<reference evidence="1" key="2">
    <citation type="submission" date="2020-11" db="EMBL/GenBank/DDBJ databases">
        <title>Description of novel Gluconobacter species.</title>
        <authorList>
            <person name="Cleenwerck I."/>
            <person name="Cnockaert M."/>
            <person name="Borremans W."/>
            <person name="Wieme A.D."/>
            <person name="De Vuyst L."/>
            <person name="Vandamme P."/>
        </authorList>
    </citation>
    <scope>NUCLEOTIDE SEQUENCE</scope>
    <source>
        <strain evidence="1">R71697</strain>
    </source>
</reference>